<accession>A0A1Y5Q617</accession>
<keyword evidence="2" id="KW-0732">Signal</keyword>
<dbReference type="InterPro" id="IPR050706">
    <property type="entry name" value="Cyclic-di-GMP_PDE-like"/>
</dbReference>
<dbReference type="InterPro" id="IPR043128">
    <property type="entry name" value="Rev_trsase/Diguanyl_cyclase"/>
</dbReference>
<feature type="chain" id="PRO_5012079719" evidence="2">
    <location>
        <begin position="29"/>
        <end position="819"/>
    </location>
</feature>
<dbReference type="NCBIfam" id="TIGR00254">
    <property type="entry name" value="GGDEF"/>
    <property type="match status" value="1"/>
</dbReference>
<dbReference type="InterPro" id="IPR000160">
    <property type="entry name" value="GGDEF_dom"/>
</dbReference>
<dbReference type="PANTHER" id="PTHR33121">
    <property type="entry name" value="CYCLIC DI-GMP PHOSPHODIESTERASE PDEF"/>
    <property type="match status" value="1"/>
</dbReference>
<dbReference type="AlphaFoldDB" id="A0A1Y5Q617"/>
<name>A0A1Y5Q617_9GAMM</name>
<evidence type="ECO:0000256" key="1">
    <source>
        <dbReference type="SAM" id="Phobius"/>
    </source>
</evidence>
<dbReference type="Gene3D" id="3.30.70.270">
    <property type="match status" value="1"/>
</dbReference>
<sequence length="819" mass="89496">MPMPMPKPRAWRWLACLWLACTCGFATAAAVESPPAAESARAQVLVLLSYHPGFSWEERILAGLREWGGAGEQPVFHVEWMDAKRHPDAAQRQRLTDYLGGKYAGQHFDLIATVDDDALAFVMQHASLFGDTPVVFSGLNAAPEPIIGTRPNVTGILERFDLTRTLDIALKLHSRTRRLLFITPDDDNGAALRDTVDAALLRLPGHPAVEHWRTAWLEQVAPRLSRLPGDTLVFALGSLPVRAGELPLEPELVSAWMRTHTELPVYSDLDTAVGHGAVGGYMNSGLETGRLQAAMAQRLLAGEAAASIPLVRETPLALLFDNAELRRLDVDMRALPAGSTLVNAPPSIFAREYRAQLLAIVVVVLMLLLVVVGLVVRNRMQAARQRALHHQATHDELTGLPNRSGLAEQLQALPQAAAEDEQVVLVMLGLNRFKLVNDTYGHAFGDKVLVAVAGRLRQCCGERETLVRFSGDAFVIMARLPDAAGLQRLHALCDALFLQPFLINGRRIPITAAFGLSSSPLLGLVPGSLLREADAAMYEAKRNRGAGLVVFDHGIHERAARQFRIEAGLPEAIEHGQIEVHYQPIHDIQRGCIAGYEALARWRHPELGWIPPPEFVRAAVETGHIGALTRCILRAACRAFLPHLGNPHSPYLAVNVSVSDIYASDFPAQLAQVLAEVGMPPQQLVLEVTEDMLLGNQQHVATVLEQLRGQGVRIAIDDFGTGYSSMGYLSSYQVNLIKIDQSFVRRLLDSPPDRKIVRAIVSMAGDLELDVVVEGVETGEQIELLRELGCRLLQGYVFSRPRPAAEWAADAQAGCGTLP</sequence>
<dbReference type="SUPFAM" id="SSF141868">
    <property type="entry name" value="EAL domain-like"/>
    <property type="match status" value="1"/>
</dbReference>
<keyword evidence="1" id="KW-0812">Transmembrane</keyword>
<feature type="signal peptide" evidence="2">
    <location>
        <begin position="1"/>
        <end position="28"/>
    </location>
</feature>
<dbReference type="PANTHER" id="PTHR33121:SF70">
    <property type="entry name" value="SIGNALING PROTEIN YKOW"/>
    <property type="match status" value="1"/>
</dbReference>
<organism evidence="5">
    <name type="scientific">uncultured Stenotrophomonas sp</name>
    <dbReference type="NCBI Taxonomy" id="165438"/>
    <lineage>
        <taxon>Bacteria</taxon>
        <taxon>Pseudomonadati</taxon>
        <taxon>Pseudomonadota</taxon>
        <taxon>Gammaproteobacteria</taxon>
        <taxon>Lysobacterales</taxon>
        <taxon>Lysobacteraceae</taxon>
        <taxon>Stenotrophomonas</taxon>
        <taxon>environmental samples</taxon>
    </lineage>
</organism>
<evidence type="ECO:0000256" key="2">
    <source>
        <dbReference type="SAM" id="SignalP"/>
    </source>
</evidence>
<dbReference type="Pfam" id="PF00990">
    <property type="entry name" value="GGDEF"/>
    <property type="match status" value="1"/>
</dbReference>
<keyword evidence="1" id="KW-1133">Transmembrane helix</keyword>
<dbReference type="InterPro" id="IPR035919">
    <property type="entry name" value="EAL_sf"/>
</dbReference>
<evidence type="ECO:0000259" key="4">
    <source>
        <dbReference type="PROSITE" id="PS50887"/>
    </source>
</evidence>
<evidence type="ECO:0000259" key="3">
    <source>
        <dbReference type="PROSITE" id="PS50883"/>
    </source>
</evidence>
<dbReference type="SMART" id="SM00267">
    <property type="entry name" value="GGDEF"/>
    <property type="match status" value="1"/>
</dbReference>
<dbReference type="Gene3D" id="3.40.50.2300">
    <property type="match status" value="2"/>
</dbReference>
<dbReference type="PROSITE" id="PS50887">
    <property type="entry name" value="GGDEF"/>
    <property type="match status" value="1"/>
</dbReference>
<protein>
    <submittedName>
        <fullName evidence="5">Putative Diguanylate cyclase/phosphodiesterase</fullName>
    </submittedName>
</protein>
<dbReference type="PROSITE" id="PS50883">
    <property type="entry name" value="EAL"/>
    <property type="match status" value="1"/>
</dbReference>
<gene>
    <name evidence="5" type="ORF">STPYR_12691</name>
</gene>
<feature type="domain" description="EAL" evidence="3">
    <location>
        <begin position="562"/>
        <end position="815"/>
    </location>
</feature>
<feature type="domain" description="GGDEF" evidence="4">
    <location>
        <begin position="421"/>
        <end position="553"/>
    </location>
</feature>
<dbReference type="InterPro" id="IPR029787">
    <property type="entry name" value="Nucleotide_cyclase"/>
</dbReference>
<dbReference type="SUPFAM" id="SSF55073">
    <property type="entry name" value="Nucleotide cyclase"/>
    <property type="match status" value="1"/>
</dbReference>
<dbReference type="CDD" id="cd01948">
    <property type="entry name" value="EAL"/>
    <property type="match status" value="1"/>
</dbReference>
<reference evidence="5" key="1">
    <citation type="submission" date="2016-03" db="EMBL/GenBank/DDBJ databases">
        <authorList>
            <person name="Ploux O."/>
        </authorList>
    </citation>
    <scope>NUCLEOTIDE SEQUENCE</scope>
    <source>
        <strain evidence="5">UC10</strain>
    </source>
</reference>
<proteinExistence type="predicted"/>
<dbReference type="SMART" id="SM00052">
    <property type="entry name" value="EAL"/>
    <property type="match status" value="1"/>
</dbReference>
<dbReference type="Pfam" id="PF00563">
    <property type="entry name" value="EAL"/>
    <property type="match status" value="1"/>
</dbReference>
<dbReference type="CDD" id="cd01949">
    <property type="entry name" value="GGDEF"/>
    <property type="match status" value="1"/>
</dbReference>
<dbReference type="InterPro" id="IPR001633">
    <property type="entry name" value="EAL_dom"/>
</dbReference>
<dbReference type="GO" id="GO:0071111">
    <property type="term" value="F:cyclic-guanylate-specific phosphodiesterase activity"/>
    <property type="evidence" value="ECO:0007669"/>
    <property type="project" value="InterPro"/>
</dbReference>
<evidence type="ECO:0000313" key="5">
    <source>
        <dbReference type="EMBL" id="SBV37748.1"/>
    </source>
</evidence>
<dbReference type="Gene3D" id="3.20.20.450">
    <property type="entry name" value="EAL domain"/>
    <property type="match status" value="1"/>
</dbReference>
<keyword evidence="1" id="KW-0472">Membrane</keyword>
<dbReference type="EMBL" id="FLTS01000001">
    <property type="protein sequence ID" value="SBV37748.1"/>
    <property type="molecule type" value="Genomic_DNA"/>
</dbReference>
<feature type="transmembrane region" description="Helical" evidence="1">
    <location>
        <begin position="357"/>
        <end position="376"/>
    </location>
</feature>